<gene>
    <name evidence="5" type="ORF">KIF53_12510</name>
</gene>
<keyword evidence="1" id="KW-0805">Transcription regulation</keyword>
<feature type="domain" description="HTH marR-type" evidence="4">
    <location>
        <begin position="1"/>
        <end position="139"/>
    </location>
</feature>
<dbReference type="Proteomes" id="UP000711178">
    <property type="component" value="Unassembled WGS sequence"/>
</dbReference>
<name>A0ABS7FEE9_9NEIS</name>
<evidence type="ECO:0000259" key="4">
    <source>
        <dbReference type="PROSITE" id="PS50995"/>
    </source>
</evidence>
<evidence type="ECO:0000313" key="6">
    <source>
        <dbReference type="Proteomes" id="UP000711178"/>
    </source>
</evidence>
<keyword evidence="3" id="KW-0804">Transcription</keyword>
<dbReference type="RefSeq" id="WP_043577410.1">
    <property type="nucleotide sequence ID" value="NZ_CP142381.1"/>
</dbReference>
<evidence type="ECO:0000256" key="2">
    <source>
        <dbReference type="ARBA" id="ARBA00023125"/>
    </source>
</evidence>
<dbReference type="Gene3D" id="1.10.10.10">
    <property type="entry name" value="Winged helix-like DNA-binding domain superfamily/Winged helix DNA-binding domain"/>
    <property type="match status" value="1"/>
</dbReference>
<dbReference type="InterPro" id="IPR036388">
    <property type="entry name" value="WH-like_DNA-bd_sf"/>
</dbReference>
<dbReference type="PANTHER" id="PTHR42756">
    <property type="entry name" value="TRANSCRIPTIONAL REGULATOR, MARR"/>
    <property type="match status" value="1"/>
</dbReference>
<dbReference type="Pfam" id="PF12802">
    <property type="entry name" value="MarR_2"/>
    <property type="match status" value="1"/>
</dbReference>
<dbReference type="PANTHER" id="PTHR42756:SF1">
    <property type="entry name" value="TRANSCRIPTIONAL REPRESSOR OF EMRAB OPERON"/>
    <property type="match status" value="1"/>
</dbReference>
<reference evidence="5 6" key="1">
    <citation type="submission" date="2021-05" db="EMBL/GenBank/DDBJ databases">
        <title>Draft Whole Genome Sequencing Of Biosensor Chromobacterium violaceum Strain CV026 Reveals A Regulatory RNA In Chromobacterium violaceum Phenotype Regulatory Network.</title>
        <authorList>
            <person name="Hong K.W."/>
            <person name="Chan K.G."/>
            <person name="Chang C.-Y."/>
        </authorList>
    </citation>
    <scope>NUCLEOTIDE SEQUENCE [LARGE SCALE GENOMIC DNA]</scope>
    <source>
        <strain evidence="5 6">ATCC 31532</strain>
    </source>
</reference>
<dbReference type="PRINTS" id="PR00598">
    <property type="entry name" value="HTHMARR"/>
</dbReference>
<evidence type="ECO:0000256" key="3">
    <source>
        <dbReference type="ARBA" id="ARBA00023163"/>
    </source>
</evidence>
<comment type="caution">
    <text evidence="5">The sequence shown here is derived from an EMBL/GenBank/DDBJ whole genome shotgun (WGS) entry which is preliminary data.</text>
</comment>
<protein>
    <submittedName>
        <fullName evidence="5">MarR family transcriptional regulator</fullName>
    </submittedName>
</protein>
<dbReference type="SUPFAM" id="SSF46785">
    <property type="entry name" value="Winged helix' DNA-binding domain"/>
    <property type="match status" value="1"/>
</dbReference>
<evidence type="ECO:0000256" key="1">
    <source>
        <dbReference type="ARBA" id="ARBA00023015"/>
    </source>
</evidence>
<dbReference type="SMART" id="SM00347">
    <property type="entry name" value="HTH_MARR"/>
    <property type="match status" value="1"/>
</dbReference>
<dbReference type="EMBL" id="JAHDTB010000010">
    <property type="protein sequence ID" value="MBW8288450.1"/>
    <property type="molecule type" value="Genomic_DNA"/>
</dbReference>
<dbReference type="InterPro" id="IPR036390">
    <property type="entry name" value="WH_DNA-bd_sf"/>
</dbReference>
<keyword evidence="6" id="KW-1185">Reference proteome</keyword>
<proteinExistence type="predicted"/>
<accession>A0ABS7FEE9</accession>
<organism evidence="5 6">
    <name type="scientific">Chromobacterium subtsugae</name>
    <dbReference type="NCBI Taxonomy" id="251747"/>
    <lineage>
        <taxon>Bacteria</taxon>
        <taxon>Pseudomonadati</taxon>
        <taxon>Pseudomonadota</taxon>
        <taxon>Betaproteobacteria</taxon>
        <taxon>Neisseriales</taxon>
        <taxon>Chromobacteriaceae</taxon>
        <taxon>Chromobacterium</taxon>
    </lineage>
</organism>
<evidence type="ECO:0000313" key="5">
    <source>
        <dbReference type="EMBL" id="MBW8288450.1"/>
    </source>
</evidence>
<dbReference type="PROSITE" id="PS50995">
    <property type="entry name" value="HTH_MARR_2"/>
    <property type="match status" value="1"/>
</dbReference>
<dbReference type="GeneID" id="89686206"/>
<sequence length="145" mass="15517">MLKTELRTVPSWLIKRAAHALTRHAEAQLRPLGLGMASLPVLTALKNGEAATQAELARLLQVEQPSMAQTLARLERDQLILRRPSAAGKRAQIVEATALGRERLAQAIPAMAAGNARALAGFSREEEAVLASLLQRVCANLGDAP</sequence>
<keyword evidence="2" id="KW-0238">DNA-binding</keyword>
<dbReference type="InterPro" id="IPR000835">
    <property type="entry name" value="HTH_MarR-typ"/>
</dbReference>